<feature type="compositionally biased region" description="Basic and acidic residues" evidence="1">
    <location>
        <begin position="8"/>
        <end position="20"/>
    </location>
</feature>
<comment type="caution">
    <text evidence="2">The sequence shown here is derived from an EMBL/GenBank/DDBJ whole genome shotgun (WGS) entry which is preliminary data.</text>
</comment>
<proteinExistence type="predicted"/>
<feature type="region of interest" description="Disordered" evidence="1">
    <location>
        <begin position="56"/>
        <end position="77"/>
    </location>
</feature>
<feature type="compositionally biased region" description="Basic residues" evidence="1">
    <location>
        <begin position="25"/>
        <end position="34"/>
    </location>
</feature>
<dbReference type="AlphaFoldDB" id="A0AAN7UD87"/>
<dbReference type="EMBL" id="JAVFKY010000001">
    <property type="protein sequence ID" value="KAK5584160.1"/>
    <property type="molecule type" value="Genomic_DNA"/>
</dbReference>
<accession>A0AAN7UD87</accession>
<organism evidence="2 3">
    <name type="scientific">Dictyostelium firmibasis</name>
    <dbReference type="NCBI Taxonomy" id="79012"/>
    <lineage>
        <taxon>Eukaryota</taxon>
        <taxon>Amoebozoa</taxon>
        <taxon>Evosea</taxon>
        <taxon>Eumycetozoa</taxon>
        <taxon>Dictyostelia</taxon>
        <taxon>Dictyosteliales</taxon>
        <taxon>Dictyosteliaceae</taxon>
        <taxon>Dictyostelium</taxon>
    </lineage>
</organism>
<feature type="compositionally biased region" description="Basic and acidic residues" evidence="1">
    <location>
        <begin position="56"/>
        <end position="70"/>
    </location>
</feature>
<evidence type="ECO:0000256" key="1">
    <source>
        <dbReference type="SAM" id="MobiDB-lite"/>
    </source>
</evidence>
<sequence>MSRAYLADNDKGWEKKKGADSHATPRPHKQTKMNKIKDIDTDQFIVPPVNAFKLDLDGDIKKGGNKRSDRVSGFGGR</sequence>
<evidence type="ECO:0000313" key="2">
    <source>
        <dbReference type="EMBL" id="KAK5584160.1"/>
    </source>
</evidence>
<dbReference type="Proteomes" id="UP001344447">
    <property type="component" value="Unassembled WGS sequence"/>
</dbReference>
<feature type="region of interest" description="Disordered" evidence="1">
    <location>
        <begin position="1"/>
        <end position="36"/>
    </location>
</feature>
<keyword evidence="3" id="KW-1185">Reference proteome</keyword>
<name>A0AAN7UD87_9MYCE</name>
<evidence type="ECO:0000313" key="3">
    <source>
        <dbReference type="Proteomes" id="UP001344447"/>
    </source>
</evidence>
<gene>
    <name evidence="2" type="ORF">RB653_005767</name>
</gene>
<protein>
    <submittedName>
        <fullName evidence="2">Uncharacterized protein</fullName>
    </submittedName>
</protein>
<reference evidence="2 3" key="1">
    <citation type="submission" date="2023-11" db="EMBL/GenBank/DDBJ databases">
        <title>Dfirmibasis_genome.</title>
        <authorList>
            <person name="Edelbroek B."/>
            <person name="Kjellin J."/>
            <person name="Jerlstrom-Hultqvist J."/>
            <person name="Soderbom F."/>
        </authorList>
    </citation>
    <scope>NUCLEOTIDE SEQUENCE [LARGE SCALE GENOMIC DNA]</scope>
    <source>
        <strain evidence="2 3">TNS-C-14</strain>
    </source>
</reference>